<proteinExistence type="predicted"/>
<dbReference type="InterPro" id="IPR046724">
    <property type="entry name" value="DUF6616"/>
</dbReference>
<gene>
    <name evidence="1" type="ORF">GCM10017577_63490</name>
</gene>
<evidence type="ECO:0000313" key="2">
    <source>
        <dbReference type="Proteomes" id="UP001143463"/>
    </source>
</evidence>
<evidence type="ECO:0000313" key="1">
    <source>
        <dbReference type="EMBL" id="GLL15200.1"/>
    </source>
</evidence>
<comment type="caution">
    <text evidence="1">The sequence shown here is derived from an EMBL/GenBank/DDBJ whole genome shotgun (WGS) entry which is preliminary data.</text>
</comment>
<sequence>MGSESGYILTEIWKARPSWLALSLEERQHFFHEKIGPFIMGLVERGAEFLGCAINDNTGPERMDYRYMAVWRLPDKAFSDELEAGAKEAGFLDHFEQVNFSGRIITPDVMNADMIQLDG</sequence>
<organism evidence="1 2">
    <name type="scientific">Pseudonocardia halophobica</name>
    <dbReference type="NCBI Taxonomy" id="29401"/>
    <lineage>
        <taxon>Bacteria</taxon>
        <taxon>Bacillati</taxon>
        <taxon>Actinomycetota</taxon>
        <taxon>Actinomycetes</taxon>
        <taxon>Pseudonocardiales</taxon>
        <taxon>Pseudonocardiaceae</taxon>
        <taxon>Pseudonocardia</taxon>
    </lineage>
</organism>
<keyword evidence="2" id="KW-1185">Reference proteome</keyword>
<reference evidence="1" key="1">
    <citation type="journal article" date="2014" name="Int. J. Syst. Evol. Microbiol.">
        <title>Complete genome sequence of Corynebacterium casei LMG S-19264T (=DSM 44701T), isolated from a smear-ripened cheese.</title>
        <authorList>
            <consortium name="US DOE Joint Genome Institute (JGI-PGF)"/>
            <person name="Walter F."/>
            <person name="Albersmeier A."/>
            <person name="Kalinowski J."/>
            <person name="Ruckert C."/>
        </authorList>
    </citation>
    <scope>NUCLEOTIDE SEQUENCE</scope>
    <source>
        <strain evidence="1">VKM Ac-1069</strain>
    </source>
</reference>
<dbReference type="EMBL" id="BSFQ01000043">
    <property type="protein sequence ID" value="GLL15200.1"/>
    <property type="molecule type" value="Genomic_DNA"/>
</dbReference>
<protein>
    <submittedName>
        <fullName evidence="1">Uncharacterized protein</fullName>
    </submittedName>
</protein>
<dbReference type="Proteomes" id="UP001143463">
    <property type="component" value="Unassembled WGS sequence"/>
</dbReference>
<accession>A0A9W6UA80</accession>
<reference evidence="1" key="2">
    <citation type="submission" date="2023-01" db="EMBL/GenBank/DDBJ databases">
        <authorList>
            <person name="Sun Q."/>
            <person name="Evtushenko L."/>
        </authorList>
    </citation>
    <scope>NUCLEOTIDE SEQUENCE</scope>
    <source>
        <strain evidence="1">VKM Ac-1069</strain>
    </source>
</reference>
<dbReference type="AlphaFoldDB" id="A0A9W6UA80"/>
<name>A0A9W6UA80_9PSEU</name>
<dbReference type="Pfam" id="PF20321">
    <property type="entry name" value="DUF6616"/>
    <property type="match status" value="1"/>
</dbReference>